<feature type="compositionally biased region" description="Acidic residues" evidence="1">
    <location>
        <begin position="163"/>
        <end position="178"/>
    </location>
</feature>
<dbReference type="EMBL" id="KV784359">
    <property type="protein sequence ID" value="OEU15919.1"/>
    <property type="molecule type" value="Genomic_DNA"/>
</dbReference>
<organism evidence="2 3">
    <name type="scientific">Fragilariopsis cylindrus CCMP1102</name>
    <dbReference type="NCBI Taxonomy" id="635003"/>
    <lineage>
        <taxon>Eukaryota</taxon>
        <taxon>Sar</taxon>
        <taxon>Stramenopiles</taxon>
        <taxon>Ochrophyta</taxon>
        <taxon>Bacillariophyta</taxon>
        <taxon>Bacillariophyceae</taxon>
        <taxon>Bacillariophycidae</taxon>
        <taxon>Bacillariales</taxon>
        <taxon>Bacillariaceae</taxon>
        <taxon>Fragilariopsis</taxon>
    </lineage>
</organism>
<keyword evidence="3" id="KW-1185">Reference proteome</keyword>
<feature type="region of interest" description="Disordered" evidence="1">
    <location>
        <begin position="156"/>
        <end position="178"/>
    </location>
</feature>
<gene>
    <name evidence="2" type="ORF">FRACYDRAFT_261879</name>
</gene>
<evidence type="ECO:0000256" key="1">
    <source>
        <dbReference type="SAM" id="MobiDB-lite"/>
    </source>
</evidence>
<dbReference type="InParanoid" id="A0A1E7FCP2"/>
<evidence type="ECO:0000313" key="2">
    <source>
        <dbReference type="EMBL" id="OEU15919.1"/>
    </source>
</evidence>
<dbReference type="AlphaFoldDB" id="A0A1E7FCP2"/>
<reference evidence="2 3" key="1">
    <citation type="submission" date="2016-09" db="EMBL/GenBank/DDBJ databases">
        <title>Extensive genetic diversity and differential bi-allelic expression allows diatom success in the polar Southern Ocean.</title>
        <authorList>
            <consortium name="DOE Joint Genome Institute"/>
            <person name="Mock T."/>
            <person name="Otillar R.P."/>
            <person name="Strauss J."/>
            <person name="Dupont C."/>
            <person name="Frickenhaus S."/>
            <person name="Maumus F."/>
            <person name="Mcmullan M."/>
            <person name="Sanges R."/>
            <person name="Schmutz J."/>
            <person name="Toseland A."/>
            <person name="Valas R."/>
            <person name="Veluchamy A."/>
            <person name="Ward B.J."/>
            <person name="Allen A."/>
            <person name="Barry K."/>
            <person name="Falciatore A."/>
            <person name="Ferrante M."/>
            <person name="Fortunato A.E."/>
            <person name="Gloeckner G."/>
            <person name="Gruber A."/>
            <person name="Hipkin R."/>
            <person name="Janech M."/>
            <person name="Kroth P."/>
            <person name="Leese F."/>
            <person name="Lindquist E."/>
            <person name="Lyon B.R."/>
            <person name="Martin J."/>
            <person name="Mayer C."/>
            <person name="Parker M."/>
            <person name="Quesneville H."/>
            <person name="Raymond J."/>
            <person name="Uhlig C."/>
            <person name="Valentin K.U."/>
            <person name="Worden A.Z."/>
            <person name="Armbrust E.V."/>
            <person name="Bowler C."/>
            <person name="Green B."/>
            <person name="Moulton V."/>
            <person name="Van Oosterhout C."/>
            <person name="Grigoriev I."/>
        </authorList>
    </citation>
    <scope>NUCLEOTIDE SEQUENCE [LARGE SCALE GENOMIC DNA]</scope>
    <source>
        <strain evidence="2 3">CCMP1102</strain>
    </source>
</reference>
<dbReference type="Proteomes" id="UP000095751">
    <property type="component" value="Unassembled WGS sequence"/>
</dbReference>
<sequence length="258" mass="29766">MDTRYYHDRYYDYHSNYCDISSISSISRRHRFSTSSSENENKKSTVLPMGIFIDLDNVRPDTLRRQDIKDFLAPLKDFGRRITRNKNTKNALDDNNNDNDNVNDKRSIVCDTKIRYKDLPLSNATMNIFALGNDATFTYISPEERQLELDQEFIPWGGIENNDSNEDEDGDDDDIDNDNDVIAQSGYDEMVYYDVGFVVQIYNDGENEVGEDETTPSSDIATPYMMIRAMTTEGKQFHKIHHEKLPLSLKLGDTSSFI</sequence>
<dbReference type="KEGG" id="fcy:FRACYDRAFT_261879"/>
<evidence type="ECO:0000313" key="3">
    <source>
        <dbReference type="Proteomes" id="UP000095751"/>
    </source>
</evidence>
<accession>A0A1E7FCP2</accession>
<proteinExistence type="predicted"/>
<name>A0A1E7FCP2_9STRA</name>
<protein>
    <submittedName>
        <fullName evidence="2">Uncharacterized protein</fullName>
    </submittedName>
</protein>